<dbReference type="VEuPathDB" id="VectorBase:AFAF014876"/>
<evidence type="ECO:0000259" key="5">
    <source>
        <dbReference type="PROSITE" id="PS50240"/>
    </source>
</evidence>
<dbReference type="PROSITE" id="PS00134">
    <property type="entry name" value="TRYPSIN_HIS"/>
    <property type="match status" value="1"/>
</dbReference>
<evidence type="ECO:0000313" key="7">
    <source>
        <dbReference type="Proteomes" id="UP000075886"/>
    </source>
</evidence>
<keyword evidence="3" id="KW-0378">Hydrolase</keyword>
<protein>
    <recommendedName>
        <fullName evidence="5">Peptidase S1 domain-containing protein</fullName>
    </recommendedName>
</protein>
<keyword evidence="4" id="KW-0472">Membrane</keyword>
<keyword evidence="1" id="KW-1015">Disulfide bond</keyword>
<dbReference type="InterPro" id="IPR033116">
    <property type="entry name" value="TRYPSIN_SER"/>
</dbReference>
<proteinExistence type="inferred from homology"/>
<evidence type="ECO:0000313" key="6">
    <source>
        <dbReference type="EnsemblMetazoa" id="AFAF014876-PA"/>
    </source>
</evidence>
<evidence type="ECO:0000256" key="1">
    <source>
        <dbReference type="ARBA" id="ARBA00023157"/>
    </source>
</evidence>
<dbReference type="InterPro" id="IPR043504">
    <property type="entry name" value="Peptidase_S1_PA_chymotrypsin"/>
</dbReference>
<dbReference type="Pfam" id="PF00089">
    <property type="entry name" value="Trypsin"/>
    <property type="match status" value="1"/>
</dbReference>
<dbReference type="EMBL" id="AXCN02000326">
    <property type="status" value="NOT_ANNOTATED_CDS"/>
    <property type="molecule type" value="Genomic_DNA"/>
</dbReference>
<dbReference type="CDD" id="cd00190">
    <property type="entry name" value="Tryp_SPc"/>
    <property type="match status" value="1"/>
</dbReference>
<dbReference type="InterPro" id="IPR001254">
    <property type="entry name" value="Trypsin_dom"/>
</dbReference>
<reference evidence="7" key="1">
    <citation type="submission" date="2014-01" db="EMBL/GenBank/DDBJ databases">
        <title>The Genome Sequence of Anopheles farauti FAR1 (V2).</title>
        <authorList>
            <consortium name="The Broad Institute Genomics Platform"/>
            <person name="Neafsey D.E."/>
            <person name="Besansky N."/>
            <person name="Howell P."/>
            <person name="Walton C."/>
            <person name="Young S.K."/>
            <person name="Zeng Q."/>
            <person name="Gargeya S."/>
            <person name="Fitzgerald M."/>
            <person name="Haas B."/>
            <person name="Abouelleil A."/>
            <person name="Allen A.W."/>
            <person name="Alvarado L."/>
            <person name="Arachchi H.M."/>
            <person name="Berlin A.M."/>
            <person name="Chapman S.B."/>
            <person name="Gainer-Dewar J."/>
            <person name="Goldberg J."/>
            <person name="Griggs A."/>
            <person name="Gujja S."/>
            <person name="Hansen M."/>
            <person name="Howarth C."/>
            <person name="Imamovic A."/>
            <person name="Ireland A."/>
            <person name="Larimer J."/>
            <person name="McCowan C."/>
            <person name="Murphy C."/>
            <person name="Pearson M."/>
            <person name="Poon T.W."/>
            <person name="Priest M."/>
            <person name="Roberts A."/>
            <person name="Saif S."/>
            <person name="Shea T."/>
            <person name="Sisk P."/>
            <person name="Sykes S."/>
            <person name="Wortman J."/>
            <person name="Nusbaum C."/>
            <person name="Birren B."/>
        </authorList>
    </citation>
    <scope>NUCLEOTIDE SEQUENCE [LARGE SCALE GENOMIC DNA]</scope>
    <source>
        <strain evidence="7">FAR1</strain>
    </source>
</reference>
<organism evidence="6 7">
    <name type="scientific">Anopheles farauti</name>
    <dbReference type="NCBI Taxonomy" id="69004"/>
    <lineage>
        <taxon>Eukaryota</taxon>
        <taxon>Metazoa</taxon>
        <taxon>Ecdysozoa</taxon>
        <taxon>Arthropoda</taxon>
        <taxon>Hexapoda</taxon>
        <taxon>Insecta</taxon>
        <taxon>Pterygota</taxon>
        <taxon>Neoptera</taxon>
        <taxon>Endopterygota</taxon>
        <taxon>Diptera</taxon>
        <taxon>Nematocera</taxon>
        <taxon>Culicoidea</taxon>
        <taxon>Culicidae</taxon>
        <taxon>Anophelinae</taxon>
        <taxon>Anopheles</taxon>
    </lineage>
</organism>
<dbReference type="InterPro" id="IPR018114">
    <property type="entry name" value="TRYPSIN_HIS"/>
</dbReference>
<keyword evidence="3" id="KW-0645">Protease</keyword>
<feature type="transmembrane region" description="Helical" evidence="4">
    <location>
        <begin position="32"/>
        <end position="55"/>
    </location>
</feature>
<evidence type="ECO:0000256" key="3">
    <source>
        <dbReference type="RuleBase" id="RU363034"/>
    </source>
</evidence>
<name>A0A182QQI8_9DIPT</name>
<keyword evidence="3" id="KW-0720">Serine protease</keyword>
<dbReference type="EnsemblMetazoa" id="AFAF014876-RA">
    <property type="protein sequence ID" value="AFAF014876-PA"/>
    <property type="gene ID" value="AFAF014876"/>
</dbReference>
<dbReference type="InterPro" id="IPR009003">
    <property type="entry name" value="Peptidase_S1_PA"/>
</dbReference>
<sequence length="317" mass="34216">MRQLLNSAACVDLLNEPIKTARTDMKSSGRCVLLLAILVCLSVSFNLLPVVGAIVGGESAADGEFPHMAALGRRCTESSAGVGGACDDGTYEWFCGGSLIADRFVLTAAHCAHSGMSLPPEVVRIGVRDLRHTVPGQDYGVRTIVQHPNYGRFLSYNDIALIELDRPVTRVQPACLWAAEPIPPDMPLIATGWGKVGHFEAPSTLLQRVQIPIIPNEKCNQLLYRSRRIRYGVLPSQLCAGDLAGVKDTCEGDSGGPLQLQPPFQPSSVGLMGRSCRYYVVGITSHGGVCGTVNRPGLYTRVSYFIDWIRQVLEGAH</sequence>
<dbReference type="AlphaFoldDB" id="A0A182QQI8"/>
<feature type="domain" description="Peptidase S1" evidence="5">
    <location>
        <begin position="54"/>
        <end position="314"/>
    </location>
</feature>
<evidence type="ECO:0000256" key="4">
    <source>
        <dbReference type="SAM" id="Phobius"/>
    </source>
</evidence>
<dbReference type="PANTHER" id="PTHR24258">
    <property type="entry name" value="SERINE PROTEASE-RELATED"/>
    <property type="match status" value="1"/>
</dbReference>
<keyword evidence="4" id="KW-0812">Transmembrane</keyword>
<keyword evidence="4" id="KW-1133">Transmembrane helix</keyword>
<dbReference type="PROSITE" id="PS00135">
    <property type="entry name" value="TRYPSIN_SER"/>
    <property type="match status" value="1"/>
</dbReference>
<dbReference type="PANTHER" id="PTHR24258:SF136">
    <property type="entry name" value="GH06673P-RELATED"/>
    <property type="match status" value="1"/>
</dbReference>
<dbReference type="Gene3D" id="2.40.10.10">
    <property type="entry name" value="Trypsin-like serine proteases"/>
    <property type="match status" value="1"/>
</dbReference>
<dbReference type="STRING" id="69004.A0A182QQI8"/>
<keyword evidence="7" id="KW-1185">Reference proteome</keyword>
<dbReference type="SUPFAM" id="SSF50494">
    <property type="entry name" value="Trypsin-like serine proteases"/>
    <property type="match status" value="1"/>
</dbReference>
<dbReference type="PROSITE" id="PS50240">
    <property type="entry name" value="TRYPSIN_DOM"/>
    <property type="match status" value="1"/>
</dbReference>
<reference evidence="6" key="2">
    <citation type="submission" date="2020-05" db="UniProtKB">
        <authorList>
            <consortium name="EnsemblMetazoa"/>
        </authorList>
    </citation>
    <scope>IDENTIFICATION</scope>
    <source>
        <strain evidence="6">FAR1</strain>
    </source>
</reference>
<dbReference type="PRINTS" id="PR00722">
    <property type="entry name" value="CHYMOTRYPSIN"/>
</dbReference>
<dbReference type="GO" id="GO:0006508">
    <property type="term" value="P:proteolysis"/>
    <property type="evidence" value="ECO:0007669"/>
    <property type="project" value="UniProtKB-KW"/>
</dbReference>
<accession>A0A182QQI8</accession>
<dbReference type="GO" id="GO:0004252">
    <property type="term" value="F:serine-type endopeptidase activity"/>
    <property type="evidence" value="ECO:0007669"/>
    <property type="project" value="InterPro"/>
</dbReference>
<dbReference type="SMART" id="SM00020">
    <property type="entry name" value="Tryp_SPc"/>
    <property type="match status" value="1"/>
</dbReference>
<dbReference type="InterPro" id="IPR001314">
    <property type="entry name" value="Peptidase_S1A"/>
</dbReference>
<dbReference type="Proteomes" id="UP000075886">
    <property type="component" value="Unassembled WGS sequence"/>
</dbReference>
<evidence type="ECO:0000256" key="2">
    <source>
        <dbReference type="ARBA" id="ARBA00024195"/>
    </source>
</evidence>
<comment type="similarity">
    <text evidence="2">Belongs to the peptidase S1 family. CLIP subfamily.</text>
</comment>